<reference evidence="1 2" key="1">
    <citation type="submission" date="2019-09" db="EMBL/GenBank/DDBJ databases">
        <title>Genomes of Cryomorphaceae.</title>
        <authorList>
            <person name="Bowman J.P."/>
        </authorList>
    </citation>
    <scope>NUCLEOTIDE SEQUENCE [LARGE SCALE GENOMIC DNA]</scope>
    <source>
        <strain evidence="1 2">KCTC 52047</strain>
    </source>
</reference>
<gene>
    <name evidence="1" type="ORF">F3059_03700</name>
</gene>
<sequence length="108" mass="12491">MIELTSSNNVIIPKHIIDDVFEGNIRSFISQFENVDEDKYLVTIRTKYAAGVDKITRKLSEMGFTFDNNSNKSDQFTVFAKEGIWWEVPWLVERNGDVWFIADVEAPV</sequence>
<name>A0A6N6M9X7_9FLAO</name>
<protein>
    <submittedName>
        <fullName evidence="1">Uncharacterized protein</fullName>
    </submittedName>
</protein>
<comment type="caution">
    <text evidence="1">The sequence shown here is derived from an EMBL/GenBank/DDBJ whole genome shotgun (WGS) entry which is preliminary data.</text>
</comment>
<dbReference type="Proteomes" id="UP000435357">
    <property type="component" value="Unassembled WGS sequence"/>
</dbReference>
<dbReference type="AlphaFoldDB" id="A0A6N6M9X7"/>
<evidence type="ECO:0000313" key="2">
    <source>
        <dbReference type="Proteomes" id="UP000435357"/>
    </source>
</evidence>
<dbReference type="EMBL" id="WACR01000003">
    <property type="protein sequence ID" value="KAB1065066.1"/>
    <property type="molecule type" value="Genomic_DNA"/>
</dbReference>
<dbReference type="RefSeq" id="WP_151166629.1">
    <property type="nucleotide sequence ID" value="NZ_WACR01000003.1"/>
</dbReference>
<evidence type="ECO:0000313" key="1">
    <source>
        <dbReference type="EMBL" id="KAB1065066.1"/>
    </source>
</evidence>
<keyword evidence="2" id="KW-1185">Reference proteome</keyword>
<accession>A0A6N6M9X7</accession>
<organism evidence="1 2">
    <name type="scientific">Salibacter halophilus</name>
    <dbReference type="NCBI Taxonomy" id="1803916"/>
    <lineage>
        <taxon>Bacteria</taxon>
        <taxon>Pseudomonadati</taxon>
        <taxon>Bacteroidota</taxon>
        <taxon>Flavobacteriia</taxon>
        <taxon>Flavobacteriales</taxon>
        <taxon>Salibacteraceae</taxon>
        <taxon>Salibacter</taxon>
    </lineage>
</organism>
<proteinExistence type="predicted"/>